<name>A0A2P2MT54_RHIMU</name>
<dbReference type="EMBL" id="GGEC01052896">
    <property type="protein sequence ID" value="MBX33380.1"/>
    <property type="molecule type" value="Transcribed_RNA"/>
</dbReference>
<evidence type="ECO:0000313" key="1">
    <source>
        <dbReference type="EMBL" id="MBX33380.1"/>
    </source>
</evidence>
<dbReference type="AlphaFoldDB" id="A0A2P2MT54"/>
<reference evidence="1" key="1">
    <citation type="submission" date="2018-02" db="EMBL/GenBank/DDBJ databases">
        <title>Rhizophora mucronata_Transcriptome.</title>
        <authorList>
            <person name="Meera S.P."/>
            <person name="Sreeshan A."/>
            <person name="Augustine A."/>
        </authorList>
    </citation>
    <scope>NUCLEOTIDE SEQUENCE</scope>
    <source>
        <tissue evidence="1">Leaf</tissue>
    </source>
</reference>
<proteinExistence type="predicted"/>
<accession>A0A2P2MT54</accession>
<sequence>MLDLVATIKSNHVHYISCSKGASSMNIPLLLFEEQILK</sequence>
<protein>
    <submittedName>
        <fullName evidence="1">Uncharacterized protein</fullName>
    </submittedName>
</protein>
<organism evidence="1">
    <name type="scientific">Rhizophora mucronata</name>
    <name type="common">Asiatic mangrove</name>
    <dbReference type="NCBI Taxonomy" id="61149"/>
    <lineage>
        <taxon>Eukaryota</taxon>
        <taxon>Viridiplantae</taxon>
        <taxon>Streptophyta</taxon>
        <taxon>Embryophyta</taxon>
        <taxon>Tracheophyta</taxon>
        <taxon>Spermatophyta</taxon>
        <taxon>Magnoliopsida</taxon>
        <taxon>eudicotyledons</taxon>
        <taxon>Gunneridae</taxon>
        <taxon>Pentapetalae</taxon>
        <taxon>rosids</taxon>
        <taxon>fabids</taxon>
        <taxon>Malpighiales</taxon>
        <taxon>Rhizophoraceae</taxon>
        <taxon>Rhizophora</taxon>
    </lineage>
</organism>